<accession>G4TNK2</accession>
<reference evidence="2 3" key="1">
    <citation type="journal article" date="2011" name="PLoS Pathog.">
        <title>Endophytic Life Strategies Decoded by Genome and Transcriptome Analyses of the Mutualistic Root Symbiont Piriformospora indica.</title>
        <authorList>
            <person name="Zuccaro A."/>
            <person name="Lahrmann U."/>
            <person name="Guldener U."/>
            <person name="Langen G."/>
            <person name="Pfiffi S."/>
            <person name="Biedenkopf D."/>
            <person name="Wong P."/>
            <person name="Samans B."/>
            <person name="Grimm C."/>
            <person name="Basiewicz M."/>
            <person name="Murat C."/>
            <person name="Martin F."/>
            <person name="Kogel K.H."/>
        </authorList>
    </citation>
    <scope>NUCLEOTIDE SEQUENCE [LARGE SCALE GENOMIC DNA]</scope>
    <source>
        <strain evidence="2 3">DSM 11827</strain>
    </source>
</reference>
<keyword evidence="1" id="KW-1133">Transmembrane helix</keyword>
<gene>
    <name evidence="2" type="ORF">PIIN_06826</name>
</gene>
<feature type="transmembrane region" description="Helical" evidence="1">
    <location>
        <begin position="32"/>
        <end position="53"/>
    </location>
</feature>
<dbReference type="AlphaFoldDB" id="G4TNK2"/>
<dbReference type="HOGENOM" id="CLU_1267339_0_0_1"/>
<name>G4TNK2_SERID</name>
<dbReference type="EMBL" id="CAFZ01000189">
    <property type="protein sequence ID" value="CCA72889.1"/>
    <property type="molecule type" value="Genomic_DNA"/>
</dbReference>
<feature type="transmembrane region" description="Helical" evidence="1">
    <location>
        <begin position="151"/>
        <end position="169"/>
    </location>
</feature>
<protein>
    <submittedName>
        <fullName evidence="2">Uncharacterized protein</fullName>
    </submittedName>
</protein>
<keyword evidence="1" id="KW-0812">Transmembrane</keyword>
<organism evidence="2 3">
    <name type="scientific">Serendipita indica (strain DSM 11827)</name>
    <name type="common">Root endophyte fungus</name>
    <name type="synonym">Piriformospora indica</name>
    <dbReference type="NCBI Taxonomy" id="1109443"/>
    <lineage>
        <taxon>Eukaryota</taxon>
        <taxon>Fungi</taxon>
        <taxon>Dikarya</taxon>
        <taxon>Basidiomycota</taxon>
        <taxon>Agaricomycotina</taxon>
        <taxon>Agaricomycetes</taxon>
        <taxon>Sebacinales</taxon>
        <taxon>Serendipitaceae</taxon>
        <taxon>Serendipita</taxon>
    </lineage>
</organism>
<comment type="caution">
    <text evidence="2">The sequence shown here is derived from an EMBL/GenBank/DDBJ whole genome shotgun (WGS) entry which is preliminary data.</text>
</comment>
<sequence>MVDSNHRSLGRIRILTLRVIVLYERHKIVKALLYFTLFASYGTALGVQVSSMYKPLREQELYNAPTDMCVVVSKSQRTQIIFEVPFVFEVTLFLLLLYRGWHDYKASWGLSTIPVIRILYRDAVIFFIVTTAVRIWNIYNWVARPVYEVFQGAYVIASIVNVLACRIYLNILCAAQSPRVQELTQGLGGTVGDEEVTLQSIRTVPGQRSVRCVTLNRY</sequence>
<evidence type="ECO:0000313" key="3">
    <source>
        <dbReference type="Proteomes" id="UP000007148"/>
    </source>
</evidence>
<dbReference type="OrthoDB" id="3251775at2759"/>
<dbReference type="Proteomes" id="UP000007148">
    <property type="component" value="Unassembled WGS sequence"/>
</dbReference>
<feature type="transmembrane region" description="Helical" evidence="1">
    <location>
        <begin position="80"/>
        <end position="98"/>
    </location>
</feature>
<keyword evidence="3" id="KW-1185">Reference proteome</keyword>
<proteinExistence type="predicted"/>
<evidence type="ECO:0000313" key="2">
    <source>
        <dbReference type="EMBL" id="CCA72889.1"/>
    </source>
</evidence>
<dbReference type="InParanoid" id="G4TNK2"/>
<feature type="transmembrane region" description="Helical" evidence="1">
    <location>
        <begin position="119"/>
        <end position="139"/>
    </location>
</feature>
<evidence type="ECO:0000256" key="1">
    <source>
        <dbReference type="SAM" id="Phobius"/>
    </source>
</evidence>
<keyword evidence="1" id="KW-0472">Membrane</keyword>